<dbReference type="GeneID" id="36520878"/>
<feature type="compositionally biased region" description="Polar residues" evidence="1">
    <location>
        <begin position="18"/>
        <end position="43"/>
    </location>
</feature>
<evidence type="ECO:0000256" key="1">
    <source>
        <dbReference type="SAM" id="MobiDB-lite"/>
    </source>
</evidence>
<evidence type="ECO:0000313" key="2">
    <source>
        <dbReference type="EMBL" id="PLB35485.1"/>
    </source>
</evidence>
<feature type="compositionally biased region" description="Low complexity" evidence="1">
    <location>
        <begin position="1"/>
        <end position="17"/>
    </location>
</feature>
<dbReference type="Proteomes" id="UP000234585">
    <property type="component" value="Unassembled WGS sequence"/>
</dbReference>
<reference evidence="2 3" key="1">
    <citation type="submission" date="2017-12" db="EMBL/GenBank/DDBJ databases">
        <authorList>
            <consortium name="DOE Joint Genome Institute"/>
            <person name="Haridas S."/>
            <person name="Kjaerbolling I."/>
            <person name="Vesth T.C."/>
            <person name="Frisvad J.C."/>
            <person name="Nybo J.L."/>
            <person name="Theobald S."/>
            <person name="Kuo A."/>
            <person name="Bowyer P."/>
            <person name="Matsuda Y."/>
            <person name="Mondo S."/>
            <person name="Lyhne E.K."/>
            <person name="Kogle M.E."/>
            <person name="Clum A."/>
            <person name="Lipzen A."/>
            <person name="Salamov A."/>
            <person name="Ngan C.Y."/>
            <person name="Daum C."/>
            <person name="Chiniquy J."/>
            <person name="Barry K."/>
            <person name="LaButti K."/>
            <person name="Simmons B.A."/>
            <person name="Magnuson J.K."/>
            <person name="Mortensen U.H."/>
            <person name="Larsen T.O."/>
            <person name="Grigoriev I.V."/>
            <person name="Baker S.E."/>
            <person name="Andersen M.R."/>
            <person name="Nordberg H.P."/>
            <person name="Cantor M.N."/>
            <person name="Hua S.X."/>
        </authorList>
    </citation>
    <scope>NUCLEOTIDE SEQUENCE [LARGE SCALE GENOMIC DNA]</scope>
    <source>
        <strain evidence="2 3">CBS 102.13</strain>
    </source>
</reference>
<keyword evidence="3" id="KW-1185">Reference proteome</keyword>
<gene>
    <name evidence="2" type="ORF">BDW47DRAFT_110408</name>
</gene>
<protein>
    <submittedName>
        <fullName evidence="2">Uncharacterized protein</fullName>
    </submittedName>
</protein>
<sequence length="69" mass="7644">MPHTANTNKSSNSASMSQGINSRSEQSAVTIQSRQSLTRTQVQKADPPFWTRLGRFRFGHPRLVVSALS</sequence>
<proteinExistence type="predicted"/>
<name>A0A2I2F4C7_ASPCN</name>
<organism evidence="2 3">
    <name type="scientific">Aspergillus candidus</name>
    <dbReference type="NCBI Taxonomy" id="41067"/>
    <lineage>
        <taxon>Eukaryota</taxon>
        <taxon>Fungi</taxon>
        <taxon>Dikarya</taxon>
        <taxon>Ascomycota</taxon>
        <taxon>Pezizomycotina</taxon>
        <taxon>Eurotiomycetes</taxon>
        <taxon>Eurotiomycetidae</taxon>
        <taxon>Eurotiales</taxon>
        <taxon>Aspergillaceae</taxon>
        <taxon>Aspergillus</taxon>
        <taxon>Aspergillus subgen. Circumdati</taxon>
    </lineage>
</organism>
<accession>A0A2I2F4C7</accession>
<feature type="region of interest" description="Disordered" evidence="1">
    <location>
        <begin position="1"/>
        <end position="46"/>
    </location>
</feature>
<dbReference type="RefSeq" id="XP_024669497.1">
    <property type="nucleotide sequence ID" value="XM_024813718.1"/>
</dbReference>
<dbReference type="OrthoDB" id="10350088at2759"/>
<dbReference type="AlphaFoldDB" id="A0A2I2F4C7"/>
<evidence type="ECO:0000313" key="3">
    <source>
        <dbReference type="Proteomes" id="UP000234585"/>
    </source>
</evidence>
<dbReference type="EMBL" id="KZ559162">
    <property type="protein sequence ID" value="PLB35485.1"/>
    <property type="molecule type" value="Genomic_DNA"/>
</dbReference>